<sequence>MPRAEIRVDHSSRVRRLGFVKTTVAAFKTWQLTVSRHRAIADLSPDQLRDIGHAEAPAAVLEVKPGLITYLMSMR</sequence>
<dbReference type="Proteomes" id="UP000183050">
    <property type="component" value="Chromosome"/>
</dbReference>
<evidence type="ECO:0000313" key="2">
    <source>
        <dbReference type="Proteomes" id="UP000183050"/>
    </source>
</evidence>
<dbReference type="EMBL" id="CP018228">
    <property type="protein sequence ID" value="API50351.1"/>
    <property type="molecule type" value="Genomic_DNA"/>
</dbReference>
<reference evidence="1 2" key="1">
    <citation type="submission" date="2016-11" db="EMBL/GenBank/DDBJ databases">
        <title>Rhizobium leguminosarum bv. viciae strain Vaf12 isolated from Vavilovia formosa root nodules from Russia, Dagestan.</title>
        <authorList>
            <person name="Kimeklis A."/>
        </authorList>
    </citation>
    <scope>NUCLEOTIDE SEQUENCE [LARGE SCALE GENOMIC DNA]</scope>
    <source>
        <strain evidence="1 2">Vaf-108</strain>
    </source>
</reference>
<evidence type="ECO:0008006" key="3">
    <source>
        <dbReference type="Google" id="ProtNLM"/>
    </source>
</evidence>
<accession>A0A1L3Z477</accession>
<dbReference type="AlphaFoldDB" id="A0A1L3Z477"/>
<organism evidence="1 2">
    <name type="scientific">Rhizobium leguminosarum</name>
    <dbReference type="NCBI Taxonomy" id="384"/>
    <lineage>
        <taxon>Bacteria</taxon>
        <taxon>Pseudomonadati</taxon>
        <taxon>Pseudomonadota</taxon>
        <taxon>Alphaproteobacteria</taxon>
        <taxon>Hyphomicrobiales</taxon>
        <taxon>Rhizobiaceae</taxon>
        <taxon>Rhizobium/Agrobacterium group</taxon>
        <taxon>Rhizobium</taxon>
    </lineage>
</organism>
<evidence type="ECO:0000313" key="1">
    <source>
        <dbReference type="EMBL" id="API50351.1"/>
    </source>
</evidence>
<name>A0A1L3Z477_RHILE</name>
<gene>
    <name evidence="1" type="ORF">BMW22_00695</name>
</gene>
<proteinExistence type="predicted"/>
<protein>
    <recommendedName>
        <fullName evidence="3">DUF1127 domain-containing protein</fullName>
    </recommendedName>
</protein>